<keyword evidence="4" id="KW-1185">Reference proteome</keyword>
<feature type="compositionally biased region" description="Basic and acidic residues" evidence="2">
    <location>
        <begin position="161"/>
        <end position="170"/>
    </location>
</feature>
<reference evidence="3 4" key="1">
    <citation type="submission" date="2009-12" db="EMBL/GenBank/DDBJ databases">
        <title>The draft genome of Batrachochytrium dendrobatidis.</title>
        <authorList>
            <consortium name="US DOE Joint Genome Institute (JGI-PGF)"/>
            <person name="Kuo A."/>
            <person name="Salamov A."/>
            <person name="Schmutz J."/>
            <person name="Lucas S."/>
            <person name="Pitluck S."/>
            <person name="Rosenblum E."/>
            <person name="Stajich J."/>
            <person name="Eisen M."/>
            <person name="Grigoriev I.V."/>
        </authorList>
    </citation>
    <scope>NUCLEOTIDE SEQUENCE [LARGE SCALE GENOMIC DNA]</scope>
    <source>
        <strain evidence="4">JAM81 / FGSC 10211</strain>
    </source>
</reference>
<evidence type="ECO:0000256" key="1">
    <source>
        <dbReference type="SAM" id="Coils"/>
    </source>
</evidence>
<evidence type="ECO:0000256" key="2">
    <source>
        <dbReference type="SAM" id="MobiDB-lite"/>
    </source>
</evidence>
<dbReference type="GeneID" id="18238139"/>
<dbReference type="RefSeq" id="XP_006676724.1">
    <property type="nucleotide sequence ID" value="XM_006676661.1"/>
</dbReference>
<keyword evidence="1" id="KW-0175">Coiled coil</keyword>
<dbReference type="AlphaFoldDB" id="F4NX03"/>
<sequence length="222" mass="24973">MYGLAKVTEADHEKLVSELTEKYLLLKQKSQAMNDNSRYENKLNKAKLELEAQNKILLELEEKCTSLSCKLLDLFLKLSASEKKLKKHLLENDPNSILVDFYTKLLGLDSTSIKLILKPKSLIPNQFLRPKKYSAGMSLNPSQQSPQDPENSSPSHHKTSKNPEHSDKAPEGSNLAHSSSKETSVASSTRPFLDLRKASFKLKSKTRSLLGQSQDEDHEPLI</sequence>
<dbReference type="HOGENOM" id="CLU_1245133_0_0_1"/>
<feature type="compositionally biased region" description="Polar residues" evidence="2">
    <location>
        <begin position="137"/>
        <end position="154"/>
    </location>
</feature>
<dbReference type="InParanoid" id="F4NX03"/>
<evidence type="ECO:0000313" key="3">
    <source>
        <dbReference type="EMBL" id="EGF82907.1"/>
    </source>
</evidence>
<dbReference type="EMBL" id="GL882880">
    <property type="protein sequence ID" value="EGF82907.1"/>
    <property type="molecule type" value="Genomic_DNA"/>
</dbReference>
<name>F4NX03_BATDJ</name>
<proteinExistence type="predicted"/>
<feature type="region of interest" description="Disordered" evidence="2">
    <location>
        <begin position="133"/>
        <end position="190"/>
    </location>
</feature>
<accession>F4NX03</accession>
<gene>
    <name evidence="3" type="ORF">BATDEDRAFT_23191</name>
</gene>
<dbReference type="Proteomes" id="UP000007241">
    <property type="component" value="Unassembled WGS sequence"/>
</dbReference>
<feature type="coiled-coil region" evidence="1">
    <location>
        <begin position="29"/>
        <end position="63"/>
    </location>
</feature>
<organism evidence="3 4">
    <name type="scientific">Batrachochytrium dendrobatidis (strain JAM81 / FGSC 10211)</name>
    <name type="common">Frog chytrid fungus</name>
    <dbReference type="NCBI Taxonomy" id="684364"/>
    <lineage>
        <taxon>Eukaryota</taxon>
        <taxon>Fungi</taxon>
        <taxon>Fungi incertae sedis</taxon>
        <taxon>Chytridiomycota</taxon>
        <taxon>Chytridiomycota incertae sedis</taxon>
        <taxon>Chytridiomycetes</taxon>
        <taxon>Rhizophydiales</taxon>
        <taxon>Rhizophydiales incertae sedis</taxon>
        <taxon>Batrachochytrium</taxon>
    </lineage>
</organism>
<protein>
    <submittedName>
        <fullName evidence="3">Uncharacterized protein</fullName>
    </submittedName>
</protein>
<evidence type="ECO:0000313" key="4">
    <source>
        <dbReference type="Proteomes" id="UP000007241"/>
    </source>
</evidence>